<dbReference type="GeneID" id="24102112"/>
<keyword evidence="2" id="KW-0812">Transmembrane</keyword>
<sequence>MASITILVALLLVSWTLIALLILILAFAVYFLKDSYTFKVHLERTLTPLSTTPIDEQALNWANNGTQSPPSPPSPSPSPTNTPTSYS</sequence>
<proteinExistence type="predicted"/>
<keyword evidence="2" id="KW-0472">Membrane</keyword>
<protein>
    <submittedName>
        <fullName evidence="3">Uncharacterized protein</fullName>
    </submittedName>
</protein>
<keyword evidence="2" id="KW-1133">Transmembrane helix</keyword>
<keyword evidence="4" id="KW-1185">Reference proteome</keyword>
<dbReference type="RefSeq" id="XP_012177233.1">
    <property type="nucleotide sequence ID" value="XM_012321843.1"/>
</dbReference>
<accession>J7RI20</accession>
<evidence type="ECO:0000256" key="1">
    <source>
        <dbReference type="SAM" id="MobiDB-lite"/>
    </source>
</evidence>
<dbReference type="Proteomes" id="UP000006352">
    <property type="component" value="Unassembled WGS sequence"/>
</dbReference>
<feature type="transmembrane region" description="Helical" evidence="2">
    <location>
        <begin position="6"/>
        <end position="32"/>
    </location>
</feature>
<dbReference type="HOGENOM" id="CLU_2483382_0_0_1"/>
<name>J7RI20_9APHY</name>
<gene>
    <name evidence="3" type="ORF">FIBRA_09557</name>
</gene>
<organism evidence="3 4">
    <name type="scientific">Fibroporia radiculosa</name>
    <dbReference type="NCBI Taxonomy" id="599839"/>
    <lineage>
        <taxon>Eukaryota</taxon>
        <taxon>Fungi</taxon>
        <taxon>Dikarya</taxon>
        <taxon>Basidiomycota</taxon>
        <taxon>Agaricomycotina</taxon>
        <taxon>Agaricomycetes</taxon>
        <taxon>Polyporales</taxon>
        <taxon>Fibroporiaceae</taxon>
        <taxon>Fibroporia</taxon>
    </lineage>
</organism>
<reference evidence="3 4" key="1">
    <citation type="journal article" date="2012" name="Appl. Environ. Microbiol.">
        <title>Short-read sequencing for genomic analysis of the brown rot fungus Fibroporia radiculosa.</title>
        <authorList>
            <person name="Tang J.D."/>
            <person name="Perkins A.D."/>
            <person name="Sonstegard T.S."/>
            <person name="Schroeder S.G."/>
            <person name="Burgess S.C."/>
            <person name="Diehl S.V."/>
        </authorList>
    </citation>
    <scope>NUCLEOTIDE SEQUENCE [LARGE SCALE GENOMIC DNA]</scope>
    <source>
        <strain evidence="3 4">TFFH 294</strain>
    </source>
</reference>
<dbReference type="EMBL" id="HE797700">
    <property type="protein sequence ID" value="CCM07212.1"/>
    <property type="molecule type" value="Genomic_DNA"/>
</dbReference>
<evidence type="ECO:0000256" key="2">
    <source>
        <dbReference type="SAM" id="Phobius"/>
    </source>
</evidence>
<evidence type="ECO:0000313" key="4">
    <source>
        <dbReference type="Proteomes" id="UP000006352"/>
    </source>
</evidence>
<evidence type="ECO:0000313" key="3">
    <source>
        <dbReference type="EMBL" id="CCM07212.1"/>
    </source>
</evidence>
<feature type="region of interest" description="Disordered" evidence="1">
    <location>
        <begin position="60"/>
        <end position="87"/>
    </location>
</feature>
<dbReference type="InParanoid" id="J7RI20"/>
<dbReference type="AlphaFoldDB" id="J7RI20"/>
<feature type="compositionally biased region" description="Pro residues" evidence="1">
    <location>
        <begin position="69"/>
        <end position="80"/>
    </location>
</feature>